<reference evidence="1" key="1">
    <citation type="journal article" date="2020" name="Nature">
        <title>Giant virus diversity and host interactions through global metagenomics.</title>
        <authorList>
            <person name="Schulz F."/>
            <person name="Roux S."/>
            <person name="Paez-Espino D."/>
            <person name="Jungbluth S."/>
            <person name="Walsh D.A."/>
            <person name="Denef V.J."/>
            <person name="McMahon K.D."/>
            <person name="Konstantinidis K.T."/>
            <person name="Eloe-Fadrosh E.A."/>
            <person name="Kyrpides N.C."/>
            <person name="Woyke T."/>
        </authorList>
    </citation>
    <scope>NUCLEOTIDE SEQUENCE</scope>
    <source>
        <strain evidence="1">GVMAG-M-3300009159-65</strain>
    </source>
</reference>
<dbReference type="AlphaFoldDB" id="A0A6C0ETQ6"/>
<name>A0A6C0ETQ6_9ZZZZ</name>
<accession>A0A6C0ETQ6</accession>
<dbReference type="EMBL" id="MN738931">
    <property type="protein sequence ID" value="QHT32122.1"/>
    <property type="molecule type" value="Genomic_DNA"/>
</dbReference>
<protein>
    <submittedName>
        <fullName evidence="1">Uncharacterized protein</fullName>
    </submittedName>
</protein>
<organism evidence="1">
    <name type="scientific">viral metagenome</name>
    <dbReference type="NCBI Taxonomy" id="1070528"/>
    <lineage>
        <taxon>unclassified sequences</taxon>
        <taxon>metagenomes</taxon>
        <taxon>organismal metagenomes</taxon>
    </lineage>
</organism>
<proteinExistence type="predicted"/>
<evidence type="ECO:0000313" key="1">
    <source>
        <dbReference type="EMBL" id="QHT32122.1"/>
    </source>
</evidence>
<sequence>MISLKRIEREKKENTNIDWINMTFIHKSKKIKIIIDKTYPFRCPILLVNEEDHIKWFVKEYINYNKFISKFKIINPCICCDTMVCRWAPTNTINNVVDEYILYYDKYELLHKMNLLYEKSLFDDLIYEHIFLYLLI</sequence>